<keyword evidence="3" id="KW-1185">Reference proteome</keyword>
<proteinExistence type="predicted"/>
<dbReference type="Proteomes" id="UP000295341">
    <property type="component" value="Unassembled WGS sequence"/>
</dbReference>
<keyword evidence="1" id="KW-0812">Transmembrane</keyword>
<sequence length="45" mass="4936">MESLYLLIPLGVVTVVGFAGIFIAAALNGQFEELDRQQLELPDDE</sequence>
<dbReference type="AlphaFoldDB" id="A0A4V3F675"/>
<evidence type="ECO:0000313" key="3">
    <source>
        <dbReference type="Proteomes" id="UP000295341"/>
    </source>
</evidence>
<accession>A0A4V3F675</accession>
<feature type="transmembrane region" description="Helical" evidence="1">
    <location>
        <begin position="6"/>
        <end position="27"/>
    </location>
</feature>
<comment type="caution">
    <text evidence="2">The sequence shown here is derived from an EMBL/GenBank/DDBJ whole genome shotgun (WGS) entry which is preliminary data.</text>
</comment>
<organism evidence="2 3">
    <name type="scientific">Panacagrimonas perspica</name>
    <dbReference type="NCBI Taxonomy" id="381431"/>
    <lineage>
        <taxon>Bacteria</taxon>
        <taxon>Pseudomonadati</taxon>
        <taxon>Pseudomonadota</taxon>
        <taxon>Gammaproteobacteria</taxon>
        <taxon>Nevskiales</taxon>
        <taxon>Nevskiaceae</taxon>
        <taxon>Panacagrimonas</taxon>
    </lineage>
</organism>
<keyword evidence="1" id="KW-1133">Transmembrane helix</keyword>
<dbReference type="EMBL" id="SOBT01000008">
    <property type="protein sequence ID" value="TDU31646.1"/>
    <property type="molecule type" value="Genomic_DNA"/>
</dbReference>
<gene>
    <name evidence="2" type="ORF">DFR24_1022</name>
</gene>
<dbReference type="InterPro" id="IPR004714">
    <property type="entry name" value="Cyt_oxidase_maturation_cbb3"/>
</dbReference>
<keyword evidence="1" id="KW-0472">Membrane</keyword>
<evidence type="ECO:0000313" key="2">
    <source>
        <dbReference type="EMBL" id="TDU31646.1"/>
    </source>
</evidence>
<protein>
    <submittedName>
        <fullName evidence="2">Cbb3-type cytochrome oxidase maturation protein</fullName>
    </submittedName>
</protein>
<dbReference type="RefSeq" id="WP_133880218.1">
    <property type="nucleotide sequence ID" value="NZ_MWIN01000012.1"/>
</dbReference>
<evidence type="ECO:0000256" key="1">
    <source>
        <dbReference type="SAM" id="Phobius"/>
    </source>
</evidence>
<name>A0A4V3F675_9GAMM</name>
<dbReference type="Pfam" id="PF03597">
    <property type="entry name" value="FixS"/>
    <property type="match status" value="1"/>
</dbReference>
<reference evidence="2 3" key="1">
    <citation type="submission" date="2019-03" db="EMBL/GenBank/DDBJ databases">
        <title>Genomic Encyclopedia of Type Strains, Phase IV (KMG-IV): sequencing the most valuable type-strain genomes for metagenomic binning, comparative biology and taxonomic classification.</title>
        <authorList>
            <person name="Goeker M."/>
        </authorList>
    </citation>
    <scope>NUCLEOTIDE SEQUENCE [LARGE SCALE GENOMIC DNA]</scope>
    <source>
        <strain evidence="2 3">DSM 26377</strain>
    </source>
</reference>